<dbReference type="SUPFAM" id="SSF50331">
    <property type="entry name" value="MOP-like"/>
    <property type="match status" value="1"/>
</dbReference>
<dbReference type="GO" id="GO:0015098">
    <property type="term" value="F:molybdate ion transmembrane transporter activity"/>
    <property type="evidence" value="ECO:0007669"/>
    <property type="project" value="InterPro"/>
</dbReference>
<evidence type="ECO:0000256" key="8">
    <source>
        <dbReference type="ARBA" id="ARBA00023136"/>
    </source>
</evidence>
<dbReference type="PROSITE" id="PS51866">
    <property type="entry name" value="MOP"/>
    <property type="match status" value="1"/>
</dbReference>
<dbReference type="GO" id="GO:0016020">
    <property type="term" value="C:membrane"/>
    <property type="evidence" value="ECO:0007669"/>
    <property type="project" value="InterPro"/>
</dbReference>
<evidence type="ECO:0000256" key="2">
    <source>
        <dbReference type="ARBA" id="ARBA00022475"/>
    </source>
</evidence>
<dbReference type="Gene3D" id="2.40.50.100">
    <property type="match status" value="1"/>
</dbReference>
<dbReference type="GO" id="GO:0140359">
    <property type="term" value="F:ABC-type transporter activity"/>
    <property type="evidence" value="ECO:0007669"/>
    <property type="project" value="InterPro"/>
</dbReference>
<evidence type="ECO:0000256" key="4">
    <source>
        <dbReference type="ARBA" id="ARBA00022519"/>
    </source>
</evidence>
<evidence type="ECO:0000256" key="9">
    <source>
        <dbReference type="PROSITE-ProRule" id="PRU01213"/>
    </source>
</evidence>
<keyword evidence="13" id="KW-1185">Reference proteome</keyword>
<feature type="domain" description="Mop" evidence="11">
    <location>
        <begin position="290"/>
        <end position="354"/>
    </location>
</feature>
<keyword evidence="5" id="KW-0547">Nucleotide-binding</keyword>
<dbReference type="Proteomes" id="UP000297475">
    <property type="component" value="Unassembled WGS sequence"/>
</dbReference>
<dbReference type="InterPro" id="IPR008995">
    <property type="entry name" value="Mo/tungstate-bd_C_term_dom"/>
</dbReference>
<dbReference type="InterPro" id="IPR027417">
    <property type="entry name" value="P-loop_NTPase"/>
</dbReference>
<evidence type="ECO:0000256" key="7">
    <source>
        <dbReference type="ARBA" id="ARBA00022967"/>
    </source>
</evidence>
<reference evidence="12 13" key="1">
    <citation type="submission" date="2019-04" db="EMBL/GenBank/DDBJ databases">
        <title>Natronospirillum operosus gen. nov., sp. nov., a haloalkaliphilic satellite isolated from decaying biomass of laboratory culture of cyanobacterium Geitlerinema sp. and proposal of Natronospirillaceae fam. nov. and Saccharospirillaceae fam. nov.</title>
        <authorList>
            <person name="Kevbrin V."/>
            <person name="Boltyanskaya Y."/>
            <person name="Koziaeva V."/>
            <person name="Grouzdev D.S."/>
            <person name="Park M."/>
            <person name="Cho J."/>
        </authorList>
    </citation>
    <scope>NUCLEOTIDE SEQUENCE [LARGE SCALE GENOMIC DNA]</scope>
    <source>
        <strain evidence="12 13">G-116</strain>
    </source>
</reference>
<dbReference type="PANTHER" id="PTHR43514">
    <property type="entry name" value="ABC TRANSPORTER I FAMILY MEMBER 10"/>
    <property type="match status" value="1"/>
</dbReference>
<dbReference type="Pfam" id="PF03459">
    <property type="entry name" value="TOBE"/>
    <property type="match status" value="1"/>
</dbReference>
<dbReference type="EMBL" id="SRMF01000002">
    <property type="protein sequence ID" value="TGG93900.1"/>
    <property type="molecule type" value="Genomic_DNA"/>
</dbReference>
<dbReference type="SMART" id="SM00382">
    <property type="entry name" value="AAA"/>
    <property type="match status" value="1"/>
</dbReference>
<dbReference type="InterPro" id="IPR050334">
    <property type="entry name" value="Molybdenum_import_ModC"/>
</dbReference>
<dbReference type="InterPro" id="IPR011868">
    <property type="entry name" value="ModC_ABC_ATP-bd"/>
</dbReference>
<organism evidence="12 13">
    <name type="scientific">Natronospirillum operosum</name>
    <dbReference type="NCBI Taxonomy" id="2759953"/>
    <lineage>
        <taxon>Bacteria</taxon>
        <taxon>Pseudomonadati</taxon>
        <taxon>Pseudomonadota</taxon>
        <taxon>Gammaproteobacteria</taxon>
        <taxon>Oceanospirillales</taxon>
        <taxon>Natronospirillaceae</taxon>
        <taxon>Natronospirillum</taxon>
    </lineage>
</organism>
<dbReference type="PROSITE" id="PS00211">
    <property type="entry name" value="ABC_TRANSPORTER_1"/>
    <property type="match status" value="1"/>
</dbReference>
<dbReference type="AlphaFoldDB" id="A0A4Z0WGX8"/>
<dbReference type="PANTHER" id="PTHR43514:SF10">
    <property type="entry name" value="MOLYBDENUM IMPORT ATP-BINDING PROTEIN MODC 2"/>
    <property type="match status" value="1"/>
</dbReference>
<accession>A0A4Z0WGX8</accession>
<evidence type="ECO:0000259" key="10">
    <source>
        <dbReference type="PROSITE" id="PS50893"/>
    </source>
</evidence>
<dbReference type="NCBIfam" id="TIGR02142">
    <property type="entry name" value="modC_ABC"/>
    <property type="match status" value="1"/>
</dbReference>
<keyword evidence="3 9" id="KW-0500">Molybdenum</keyword>
<dbReference type="GO" id="GO:0005524">
    <property type="term" value="F:ATP binding"/>
    <property type="evidence" value="ECO:0007669"/>
    <property type="project" value="UniProtKB-KW"/>
</dbReference>
<keyword evidence="2" id="KW-1003">Cell membrane</keyword>
<evidence type="ECO:0000259" key="11">
    <source>
        <dbReference type="PROSITE" id="PS51866"/>
    </source>
</evidence>
<keyword evidence="8" id="KW-0472">Membrane</keyword>
<feature type="domain" description="ABC transporter" evidence="10">
    <location>
        <begin position="1"/>
        <end position="231"/>
    </location>
</feature>
<comment type="caution">
    <text evidence="12">The sequence shown here is derived from an EMBL/GenBank/DDBJ whole genome shotgun (WGS) entry which is preliminary data.</text>
</comment>
<keyword evidence="4" id="KW-0997">Cell inner membrane</keyword>
<evidence type="ECO:0000313" key="13">
    <source>
        <dbReference type="Proteomes" id="UP000297475"/>
    </source>
</evidence>
<dbReference type="OrthoDB" id="9802264at2"/>
<keyword evidence="7" id="KW-1278">Translocase</keyword>
<evidence type="ECO:0000256" key="1">
    <source>
        <dbReference type="ARBA" id="ARBA00022448"/>
    </source>
</evidence>
<dbReference type="InterPro" id="IPR004606">
    <property type="entry name" value="Mop_domain"/>
</dbReference>
<proteinExistence type="predicted"/>
<dbReference type="RefSeq" id="WP_135482443.1">
    <property type="nucleotide sequence ID" value="NZ_SRMF01000002.1"/>
</dbReference>
<keyword evidence="1" id="KW-0813">Transport</keyword>
<protein>
    <submittedName>
        <fullName evidence="12">Molybdenum ABC transporter ATP-binding protein</fullName>
    </submittedName>
</protein>
<dbReference type="GO" id="GO:0016887">
    <property type="term" value="F:ATP hydrolysis activity"/>
    <property type="evidence" value="ECO:0007669"/>
    <property type="project" value="InterPro"/>
</dbReference>
<name>A0A4Z0WGX8_9GAMM</name>
<dbReference type="PROSITE" id="PS50893">
    <property type="entry name" value="ABC_TRANSPORTER_2"/>
    <property type="match status" value="1"/>
</dbReference>
<evidence type="ECO:0000256" key="5">
    <source>
        <dbReference type="ARBA" id="ARBA00022741"/>
    </source>
</evidence>
<sequence length="354" mass="38880">MIEFDFHLQRPGFCLELAGRIPPRGVTALFGHSGCGKTTLLRCLAGLEPEVQGRLSVNGQQWQAGGRQWPPHQRAVGYVFQEGALFPHLTVTGNLHYGYRRVPADARRLQPGEVVELLGLAPLLHRYPHELSGGQRQRVAIGRALLTSPDLLLMDEPLAALDALSKNEILPWLDRLHQTLDIPVVYVTHAIEEVARLADHMLLLEQGRLLAAGPLQSLLTRTDLPLAHADNATSVIETKVVRFESEYHLLHLTFDGGELQVPCTHAPETSTVRIRVAARDVVLSLSADSRGSALNHLPARITGFNNDPHPAHQLVTLTLGDTPLLARITRKSRDQLGLQTGQAVHVQFKAVAIS</sequence>
<evidence type="ECO:0000313" key="12">
    <source>
        <dbReference type="EMBL" id="TGG93900.1"/>
    </source>
</evidence>
<evidence type="ECO:0000256" key="6">
    <source>
        <dbReference type="ARBA" id="ARBA00022840"/>
    </source>
</evidence>
<dbReference type="SUPFAM" id="SSF52540">
    <property type="entry name" value="P-loop containing nucleoside triphosphate hydrolases"/>
    <property type="match status" value="1"/>
</dbReference>
<dbReference type="InterPro" id="IPR005116">
    <property type="entry name" value="Transp-assoc_OB_typ1"/>
</dbReference>
<dbReference type="Gene3D" id="3.40.50.300">
    <property type="entry name" value="P-loop containing nucleotide triphosphate hydrolases"/>
    <property type="match status" value="1"/>
</dbReference>
<dbReference type="InterPro" id="IPR003593">
    <property type="entry name" value="AAA+_ATPase"/>
</dbReference>
<keyword evidence="6 12" id="KW-0067">ATP-binding</keyword>
<dbReference type="InterPro" id="IPR017871">
    <property type="entry name" value="ABC_transporter-like_CS"/>
</dbReference>
<dbReference type="Pfam" id="PF00005">
    <property type="entry name" value="ABC_tran"/>
    <property type="match status" value="1"/>
</dbReference>
<gene>
    <name evidence="12" type="primary">modC</name>
    <name evidence="12" type="ORF">E4656_06850</name>
</gene>
<dbReference type="InterPro" id="IPR003439">
    <property type="entry name" value="ABC_transporter-like_ATP-bd"/>
</dbReference>
<evidence type="ECO:0000256" key="3">
    <source>
        <dbReference type="ARBA" id="ARBA00022505"/>
    </source>
</evidence>